<gene>
    <name evidence="1" type="ORF">TL10_14555</name>
</gene>
<dbReference type="OrthoDB" id="9153840at2"/>
<sequence length="273" mass="31419">MRIAVGFFGIPRSSGICYPSIQKYVVGALPTEAEVTCFYHFYQQDAVVNPRSGESHALNVSNYSPFVDNMTGILEQPGECLDRWGFHTLKKYGDAWDDGFSSLSNLVHQLNSLHQVTGLIEAFEPDFVVFARPDLYYHRPLPQYPFSQSNEWQRTVYVPSWQWWNGVNDRFAICGSDSFRPYGFRIEEAMNFCEAGNTLHGERLLKYALSNTQSRIRTISTRATRVRVDGRYQRERFSIMCSTGGQLPIEVLNRVSRMRTLFDRLTTARHENA</sequence>
<dbReference type="PATRIC" id="fig|280871.6.peg.3025"/>
<comment type="caution">
    <text evidence="1">The sequence shown here is derived from an EMBL/GenBank/DDBJ whole genome shotgun (WGS) entry which is preliminary data.</text>
</comment>
<protein>
    <submittedName>
        <fullName evidence="1">Uncharacterized protein</fullName>
    </submittedName>
</protein>
<organism evidence="1 2">
    <name type="scientific">Mycolicibacterium llatzerense</name>
    <dbReference type="NCBI Taxonomy" id="280871"/>
    <lineage>
        <taxon>Bacteria</taxon>
        <taxon>Bacillati</taxon>
        <taxon>Actinomycetota</taxon>
        <taxon>Actinomycetes</taxon>
        <taxon>Mycobacteriales</taxon>
        <taxon>Mycobacteriaceae</taxon>
        <taxon>Mycolicibacterium</taxon>
    </lineage>
</organism>
<name>A0A0D1L5J3_9MYCO</name>
<dbReference type="EMBL" id="JXST01000019">
    <property type="protein sequence ID" value="KIU16160.1"/>
    <property type="molecule type" value="Genomic_DNA"/>
</dbReference>
<reference evidence="1 2" key="1">
    <citation type="submission" date="2015-01" db="EMBL/GenBank/DDBJ databases">
        <title>Genome sequence of Mycobacterium llatzerense and Mycobacterium immunogenum recovered from brain abscess.</title>
        <authorList>
            <person name="Greninger A.L."/>
            <person name="Langelier C."/>
            <person name="Cunningham G."/>
            <person name="Chiu C.Y."/>
            <person name="Miller S."/>
        </authorList>
    </citation>
    <scope>NUCLEOTIDE SEQUENCE [LARGE SCALE GENOMIC DNA]</scope>
    <source>
        <strain evidence="1 2">CLUC14</strain>
    </source>
</reference>
<keyword evidence="2" id="KW-1185">Reference proteome</keyword>
<dbReference type="AlphaFoldDB" id="A0A0D1L5J3"/>
<accession>A0A0D1L5J3</accession>
<dbReference type="RefSeq" id="WP_043986152.1">
    <property type="nucleotide sequence ID" value="NZ_JXST01000019.1"/>
</dbReference>
<evidence type="ECO:0000313" key="2">
    <source>
        <dbReference type="Proteomes" id="UP000032221"/>
    </source>
</evidence>
<evidence type="ECO:0000313" key="1">
    <source>
        <dbReference type="EMBL" id="KIU16160.1"/>
    </source>
</evidence>
<dbReference type="Proteomes" id="UP000032221">
    <property type="component" value="Unassembled WGS sequence"/>
</dbReference>
<proteinExistence type="predicted"/>